<gene>
    <name evidence="9" type="ordered locus">CHAB381_0033</name>
</gene>
<feature type="transmembrane region" description="Helical" evidence="8">
    <location>
        <begin position="91"/>
        <end position="111"/>
    </location>
</feature>
<feature type="transmembrane region" description="Helical" evidence="8">
    <location>
        <begin position="157"/>
        <end position="178"/>
    </location>
</feature>
<feature type="transmembrane region" description="Helical" evidence="8">
    <location>
        <begin position="57"/>
        <end position="79"/>
    </location>
</feature>
<feature type="transmembrane region" description="Helical" evidence="8">
    <location>
        <begin position="32"/>
        <end position="51"/>
    </location>
</feature>
<dbReference type="Proteomes" id="UP000002407">
    <property type="component" value="Chromosome"/>
</dbReference>
<sequence length="306" mass="33104">MIYQSLFTIFILLAGGYISKLIKVLKQKQSRSLFDFVVVFALPCLIFDKIYHLNFNFSLILLIFAGFISTSLAGIISVIIGRVFKFSKPTILSMFVLSAFGNTLFVGMPVVSNVFGEEFVGEVIMYDSLAGAIPISILVPLILAMNNGEKVTIVKNIKTIIYFPPFIGLVLGLALKGFEIPEFVFAPIRMFGGSATPVALFAIGLSLGFNAIKSSYKSTVIVLFMKMILAPAIFILILQCFGAAFDKSTLIAVLESSMPTATIVCVMVMKAKLDSNLAASSVAFGLVLSVITLPILLNILTGLSTF</sequence>
<feature type="transmembrane region" description="Helical" evidence="8">
    <location>
        <begin position="190"/>
        <end position="209"/>
    </location>
</feature>
<proteinExistence type="inferred from homology"/>
<dbReference type="KEGG" id="cha:CHAB381_0033"/>
<dbReference type="GO" id="GO:0055085">
    <property type="term" value="P:transmembrane transport"/>
    <property type="evidence" value="ECO:0007669"/>
    <property type="project" value="InterPro"/>
</dbReference>
<dbReference type="OrthoDB" id="9786183at2"/>
<keyword evidence="7 8" id="KW-0472">Membrane</keyword>
<evidence type="ECO:0000313" key="10">
    <source>
        <dbReference type="Proteomes" id="UP000002407"/>
    </source>
</evidence>
<comment type="similarity">
    <text evidence="2">Belongs to the auxin efflux carrier (TC 2.A.69) family.</text>
</comment>
<keyword evidence="3" id="KW-0813">Transport</keyword>
<feature type="transmembrane region" description="Helical" evidence="8">
    <location>
        <begin position="281"/>
        <end position="300"/>
    </location>
</feature>
<keyword evidence="5 8" id="KW-0812">Transmembrane</keyword>
<protein>
    <submittedName>
        <fullName evidence="9">Transporter, auxin efflux carrier (AEC) family</fullName>
    </submittedName>
</protein>
<evidence type="ECO:0000256" key="1">
    <source>
        <dbReference type="ARBA" id="ARBA00004651"/>
    </source>
</evidence>
<dbReference type="EMBL" id="CP000776">
    <property type="protein sequence ID" value="ABS52056.1"/>
    <property type="molecule type" value="Genomic_DNA"/>
</dbReference>
<organism evidence="9 10">
    <name type="scientific">Campylobacter hominis (strain ATCC BAA-381 / DSM 21671 / CCUG 45161 / LMG 19568 / NCTC 13146 / CH001A)</name>
    <dbReference type="NCBI Taxonomy" id="360107"/>
    <lineage>
        <taxon>Bacteria</taxon>
        <taxon>Pseudomonadati</taxon>
        <taxon>Campylobacterota</taxon>
        <taxon>Epsilonproteobacteria</taxon>
        <taxon>Campylobacterales</taxon>
        <taxon>Campylobacteraceae</taxon>
        <taxon>Campylobacter</taxon>
    </lineage>
</organism>
<feature type="transmembrane region" description="Helical" evidence="8">
    <location>
        <begin position="250"/>
        <end position="269"/>
    </location>
</feature>
<evidence type="ECO:0000256" key="4">
    <source>
        <dbReference type="ARBA" id="ARBA00022475"/>
    </source>
</evidence>
<evidence type="ECO:0000256" key="5">
    <source>
        <dbReference type="ARBA" id="ARBA00022692"/>
    </source>
</evidence>
<dbReference type="Gene3D" id="1.20.1530.20">
    <property type="match status" value="1"/>
</dbReference>
<keyword evidence="4" id="KW-1003">Cell membrane</keyword>
<keyword evidence="10" id="KW-1185">Reference proteome</keyword>
<comment type="subcellular location">
    <subcellularLocation>
        <location evidence="1">Cell membrane</location>
        <topology evidence="1">Multi-pass membrane protein</topology>
    </subcellularLocation>
</comment>
<dbReference type="GO" id="GO:0005886">
    <property type="term" value="C:plasma membrane"/>
    <property type="evidence" value="ECO:0007669"/>
    <property type="project" value="UniProtKB-SubCell"/>
</dbReference>
<reference evidence="10" key="1">
    <citation type="submission" date="2007-07" db="EMBL/GenBank/DDBJ databases">
        <title>Complete genome sequence of Campylobacter hominis ATCC BAA-381, a commensal isolated from the human gastrointestinal tract.</title>
        <authorList>
            <person name="Fouts D.E."/>
            <person name="Mongodin E.F."/>
            <person name="Puiu D."/>
            <person name="Sebastian Y."/>
            <person name="Miller W.G."/>
            <person name="Mandrell R.E."/>
            <person name="Nelson K.E."/>
        </authorList>
    </citation>
    <scope>NUCLEOTIDE SEQUENCE [LARGE SCALE GENOMIC DNA]</scope>
    <source>
        <strain evidence="10">ATCC BAA-381 / DSM 21671 / CCUG 45161 / LMG 19568 / NCTC 13146 / CH001A</strain>
    </source>
</reference>
<name>A7HZG4_CAMHC</name>
<keyword evidence="6 8" id="KW-1133">Transmembrane helix</keyword>
<evidence type="ECO:0000256" key="8">
    <source>
        <dbReference type="SAM" id="Phobius"/>
    </source>
</evidence>
<evidence type="ECO:0000256" key="7">
    <source>
        <dbReference type="ARBA" id="ARBA00023136"/>
    </source>
</evidence>
<dbReference type="InterPro" id="IPR004776">
    <property type="entry name" value="Mem_transp_PIN-like"/>
</dbReference>
<evidence type="ECO:0000256" key="6">
    <source>
        <dbReference type="ARBA" id="ARBA00022989"/>
    </source>
</evidence>
<feature type="transmembrane region" description="Helical" evidence="8">
    <location>
        <begin position="221"/>
        <end position="244"/>
    </location>
</feature>
<dbReference type="InterPro" id="IPR038770">
    <property type="entry name" value="Na+/solute_symporter_sf"/>
</dbReference>
<dbReference type="STRING" id="360107.CHAB381_0033"/>
<accession>A7HZG4</accession>
<dbReference type="PANTHER" id="PTHR36838:SF1">
    <property type="entry name" value="SLR1864 PROTEIN"/>
    <property type="match status" value="1"/>
</dbReference>
<evidence type="ECO:0000313" key="9">
    <source>
        <dbReference type="EMBL" id="ABS52056.1"/>
    </source>
</evidence>
<feature type="transmembrane region" description="Helical" evidence="8">
    <location>
        <begin position="123"/>
        <end position="145"/>
    </location>
</feature>
<evidence type="ECO:0000256" key="2">
    <source>
        <dbReference type="ARBA" id="ARBA00010145"/>
    </source>
</evidence>
<dbReference type="HOGENOM" id="CLU_056175_5_0_7"/>
<evidence type="ECO:0000256" key="3">
    <source>
        <dbReference type="ARBA" id="ARBA00022448"/>
    </source>
</evidence>
<dbReference type="RefSeq" id="WP_011991502.1">
    <property type="nucleotide sequence ID" value="NC_009714.1"/>
</dbReference>
<feature type="transmembrane region" description="Helical" evidence="8">
    <location>
        <begin position="6"/>
        <end position="25"/>
    </location>
</feature>
<dbReference type="PANTHER" id="PTHR36838">
    <property type="entry name" value="AUXIN EFFLUX CARRIER FAMILY PROTEIN"/>
    <property type="match status" value="1"/>
</dbReference>
<dbReference type="eggNOG" id="COG0679">
    <property type="taxonomic scope" value="Bacteria"/>
</dbReference>
<dbReference type="Pfam" id="PF03547">
    <property type="entry name" value="Mem_trans"/>
    <property type="match status" value="1"/>
</dbReference>
<dbReference type="AlphaFoldDB" id="A7HZG4"/>